<name>A0A6J6XF48_9ZZZZ</name>
<sequence length="102" mass="10767">MSDGQGGVVVKRSPGGTESCTWCKSRVDRHARWTDYVDAETNVVSDGGIGESHVSENGESSNVGVTKGTRSASFIASHRKSVNVSGVHTVERSDRSTADPTT</sequence>
<proteinExistence type="predicted"/>
<gene>
    <name evidence="2" type="ORF">UFOPK2969_01093</name>
</gene>
<feature type="region of interest" description="Disordered" evidence="1">
    <location>
        <begin position="47"/>
        <end position="66"/>
    </location>
</feature>
<organism evidence="2">
    <name type="scientific">freshwater metagenome</name>
    <dbReference type="NCBI Taxonomy" id="449393"/>
    <lineage>
        <taxon>unclassified sequences</taxon>
        <taxon>metagenomes</taxon>
        <taxon>ecological metagenomes</taxon>
    </lineage>
</organism>
<dbReference type="AlphaFoldDB" id="A0A6J6XF48"/>
<feature type="compositionally biased region" description="Basic and acidic residues" evidence="1">
    <location>
        <begin position="89"/>
        <end position="102"/>
    </location>
</feature>
<dbReference type="EMBL" id="CAFAAD010000078">
    <property type="protein sequence ID" value="CAB4794715.1"/>
    <property type="molecule type" value="Genomic_DNA"/>
</dbReference>
<evidence type="ECO:0000313" key="2">
    <source>
        <dbReference type="EMBL" id="CAB4794715.1"/>
    </source>
</evidence>
<reference evidence="2" key="1">
    <citation type="submission" date="2020-05" db="EMBL/GenBank/DDBJ databases">
        <authorList>
            <person name="Chiriac C."/>
            <person name="Salcher M."/>
            <person name="Ghai R."/>
            <person name="Kavagutti S V."/>
        </authorList>
    </citation>
    <scope>NUCLEOTIDE SEQUENCE</scope>
</reference>
<protein>
    <submittedName>
        <fullName evidence="2">Unannotated protein</fullName>
    </submittedName>
</protein>
<evidence type="ECO:0000256" key="1">
    <source>
        <dbReference type="SAM" id="MobiDB-lite"/>
    </source>
</evidence>
<accession>A0A6J6XF48</accession>
<feature type="compositionally biased region" description="Polar residues" evidence="1">
    <location>
        <begin position="55"/>
        <end position="66"/>
    </location>
</feature>
<feature type="region of interest" description="Disordered" evidence="1">
    <location>
        <begin position="83"/>
        <end position="102"/>
    </location>
</feature>